<name>A0A7V8FEY8_STEMA</name>
<accession>A0A7V8FEY8</accession>
<dbReference type="Proteomes" id="UP000487117">
    <property type="component" value="Unassembled WGS sequence"/>
</dbReference>
<reference evidence="3" key="1">
    <citation type="journal article" date="2020" name="MBio">
        <title>Horizontal gene transfer to a defensive symbiont with a reduced genome amongst a multipartite beetle microbiome.</title>
        <authorList>
            <person name="Waterworth S.C."/>
            <person name="Florez L.V."/>
            <person name="Rees E.R."/>
            <person name="Hertweck C."/>
            <person name="Kaltenpoth M."/>
            <person name="Kwan J.C."/>
        </authorList>
    </citation>
    <scope>NUCLEOTIDE SEQUENCE [LARGE SCALE GENOMIC DNA]</scope>
</reference>
<keyword evidence="1" id="KW-0732">Signal</keyword>
<gene>
    <name evidence="2" type="ORF">GAK31_03148</name>
</gene>
<sequence length="85" mass="9188">MSIHRPLLSLLLAAGAALLLALPARAQNAYFFPHAAAADAAAFDPAIPTPEQFLGYPIGSRYTRHDQLVAYFQALAQHSDRISVQ</sequence>
<organism evidence="2 3">
    <name type="scientific">Stenotrophomonas maltophilia</name>
    <name type="common">Pseudomonas maltophilia</name>
    <name type="synonym">Xanthomonas maltophilia</name>
    <dbReference type="NCBI Taxonomy" id="40324"/>
    <lineage>
        <taxon>Bacteria</taxon>
        <taxon>Pseudomonadati</taxon>
        <taxon>Pseudomonadota</taxon>
        <taxon>Gammaproteobacteria</taxon>
        <taxon>Lysobacterales</taxon>
        <taxon>Lysobacteraceae</taxon>
        <taxon>Stenotrophomonas</taxon>
        <taxon>Stenotrophomonas maltophilia group</taxon>
    </lineage>
</organism>
<evidence type="ECO:0000313" key="2">
    <source>
        <dbReference type="EMBL" id="KAF1014124.1"/>
    </source>
</evidence>
<protein>
    <submittedName>
        <fullName evidence="2">Uncharacterized protein</fullName>
    </submittedName>
</protein>
<evidence type="ECO:0000256" key="1">
    <source>
        <dbReference type="SAM" id="SignalP"/>
    </source>
</evidence>
<dbReference type="AlphaFoldDB" id="A0A7V8FEY8"/>
<proteinExistence type="predicted"/>
<dbReference type="EMBL" id="WNDS01000004">
    <property type="protein sequence ID" value="KAF1014124.1"/>
    <property type="molecule type" value="Genomic_DNA"/>
</dbReference>
<comment type="caution">
    <text evidence="2">The sequence shown here is derived from an EMBL/GenBank/DDBJ whole genome shotgun (WGS) entry which is preliminary data.</text>
</comment>
<feature type="chain" id="PRO_5031262656" evidence="1">
    <location>
        <begin position="27"/>
        <end position="85"/>
    </location>
</feature>
<feature type="signal peptide" evidence="1">
    <location>
        <begin position="1"/>
        <end position="26"/>
    </location>
</feature>
<evidence type="ECO:0000313" key="3">
    <source>
        <dbReference type="Proteomes" id="UP000487117"/>
    </source>
</evidence>